<accession>A0A1H7ZYH2</accession>
<dbReference type="GO" id="GO:0016810">
    <property type="term" value="F:hydrolase activity, acting on carbon-nitrogen (but not peptide) bonds"/>
    <property type="evidence" value="ECO:0007669"/>
    <property type="project" value="InterPro"/>
</dbReference>
<dbReference type="InterPro" id="IPR011059">
    <property type="entry name" value="Metal-dep_hydrolase_composite"/>
</dbReference>
<dbReference type="InterPro" id="IPR006680">
    <property type="entry name" value="Amidohydro-rel"/>
</dbReference>
<dbReference type="CDD" id="cd01309">
    <property type="entry name" value="Met_dep_hydrolase_C"/>
    <property type="match status" value="1"/>
</dbReference>
<dbReference type="OrthoDB" id="9802793at2"/>
<dbReference type="Proteomes" id="UP000199158">
    <property type="component" value="Unassembled WGS sequence"/>
</dbReference>
<gene>
    <name evidence="2" type="ORF">SAMN05216180_0932</name>
</gene>
<dbReference type="PANTHER" id="PTHR43135">
    <property type="entry name" value="ALPHA-D-RIBOSE 1-METHYLPHOSPHONATE 5-TRIPHOSPHATE DIPHOSPHATASE"/>
    <property type="match status" value="1"/>
</dbReference>
<name>A0A1H7ZYH2_9FIRM</name>
<keyword evidence="3" id="KW-1185">Reference proteome</keyword>
<dbReference type="Gene3D" id="3.20.20.140">
    <property type="entry name" value="Metal-dependent hydrolases"/>
    <property type="match status" value="1"/>
</dbReference>
<sequence length="384" mass="41650">MVIVNGKIFTMAGDPIECGFIRTKGTKIAEVGDMKDYIPVKDEEVLEAAGAGIYPGFIDAHCHIGMWEDSLGFEGDDGNEDTDPSTPQLRAIDAINPIERSFKEALEGGVTTVVVAPGSANPIAGRICALKTKGCCIDDMVIKENLAMKFALGENPKLTYHTKGQAPTTRMATAALIREQLAKTRRYMEDKESAAEDEDLDEPEFDFKCEALIPLLKREIKAHIHAHRADDICTAMRICKEFEIDYVLIHCTDGHALAPRLAEAHASAVVGPLINSRTKPELAGQTIDNSAVLSKNGVKTAICTDHPELPIQYLPLSAGIAVRGGLPYDEALKAITIYPAQICGIDNRVGSIEQGKDADMVFFFGDPLSVYAKPKLVIINGEIK</sequence>
<protein>
    <submittedName>
        <fullName evidence="2">Imidazolonepropionase</fullName>
    </submittedName>
</protein>
<evidence type="ECO:0000259" key="1">
    <source>
        <dbReference type="Pfam" id="PF01979"/>
    </source>
</evidence>
<organism evidence="2 3">
    <name type="scientific">Hydrogenoanaerobacterium saccharovorans</name>
    <dbReference type="NCBI Taxonomy" id="474960"/>
    <lineage>
        <taxon>Bacteria</taxon>
        <taxon>Bacillati</taxon>
        <taxon>Bacillota</taxon>
        <taxon>Clostridia</taxon>
        <taxon>Eubacteriales</taxon>
        <taxon>Oscillospiraceae</taxon>
        <taxon>Hydrogenoanaerobacterium</taxon>
    </lineage>
</organism>
<dbReference type="InterPro" id="IPR032466">
    <property type="entry name" value="Metal_Hydrolase"/>
</dbReference>
<dbReference type="RefSeq" id="WP_092752121.1">
    <property type="nucleotide sequence ID" value="NZ_FOCG01000001.1"/>
</dbReference>
<dbReference type="EMBL" id="FOCG01000001">
    <property type="protein sequence ID" value="SEM62549.1"/>
    <property type="molecule type" value="Genomic_DNA"/>
</dbReference>
<feature type="domain" description="Amidohydrolase-related" evidence="1">
    <location>
        <begin position="53"/>
        <end position="383"/>
    </location>
</feature>
<dbReference type="Pfam" id="PF01979">
    <property type="entry name" value="Amidohydro_1"/>
    <property type="match status" value="1"/>
</dbReference>
<proteinExistence type="predicted"/>
<dbReference type="PANTHER" id="PTHR43135:SF3">
    <property type="entry name" value="ALPHA-D-RIBOSE 1-METHYLPHOSPHONATE 5-TRIPHOSPHATE DIPHOSPHATASE"/>
    <property type="match status" value="1"/>
</dbReference>
<dbReference type="InterPro" id="IPR051781">
    <property type="entry name" value="Metallo-dep_Hydrolase"/>
</dbReference>
<reference evidence="2 3" key="1">
    <citation type="submission" date="2016-10" db="EMBL/GenBank/DDBJ databases">
        <authorList>
            <person name="de Groot N.N."/>
        </authorList>
    </citation>
    <scope>NUCLEOTIDE SEQUENCE [LARGE SCALE GENOMIC DNA]</scope>
    <source>
        <strain evidence="2 3">CGMCC 1.5070</strain>
    </source>
</reference>
<evidence type="ECO:0000313" key="2">
    <source>
        <dbReference type="EMBL" id="SEM62549.1"/>
    </source>
</evidence>
<dbReference type="STRING" id="474960.SAMN05216180_0932"/>
<dbReference type="SUPFAM" id="SSF51338">
    <property type="entry name" value="Composite domain of metallo-dependent hydrolases"/>
    <property type="match status" value="1"/>
</dbReference>
<dbReference type="AlphaFoldDB" id="A0A1H7ZYH2"/>
<evidence type="ECO:0000313" key="3">
    <source>
        <dbReference type="Proteomes" id="UP000199158"/>
    </source>
</evidence>
<dbReference type="SUPFAM" id="SSF51556">
    <property type="entry name" value="Metallo-dependent hydrolases"/>
    <property type="match status" value="1"/>
</dbReference>